<sequence>MWGKISGAAVAVVLLLSGTAVPAEAASVYKASLRTAARSLPVAAEVNWGYDRTKYFGSWKDTNRDCQNTRHEVLIAESRVSPRLSSTRCTVTRGKWVTSWDNRTHYDPRAVQIDHMVPVHEAWGSGARSWSQARRIAFYNDLGDARSLNAQTSALNSSKQAKGPEDWMPPANRCRYIAEWIAVKIRWGLKADSREKAALVRWADSCPAMILTVTRV</sequence>
<keyword evidence="3" id="KW-0540">Nuclease</keyword>
<dbReference type="EMBL" id="JBDFRB010000012">
    <property type="protein sequence ID" value="MEN2745360.1"/>
    <property type="molecule type" value="Genomic_DNA"/>
</dbReference>
<dbReference type="RefSeq" id="WP_345885712.1">
    <property type="nucleotide sequence ID" value="NZ_JBDFRB010000012.1"/>
</dbReference>
<reference evidence="3 4" key="1">
    <citation type="submission" date="2024-05" db="EMBL/GenBank/DDBJ databases">
        <title>Sinomonas sp. nov., isolated from a waste landfill.</title>
        <authorList>
            <person name="Zhao Y."/>
        </authorList>
    </citation>
    <scope>NUCLEOTIDE SEQUENCE [LARGE SCALE GENOMIC DNA]</scope>
    <source>
        <strain evidence="3 4">CCTCC AB2014300</strain>
    </source>
</reference>
<feature type="signal peptide" evidence="1">
    <location>
        <begin position="1"/>
        <end position="25"/>
    </location>
</feature>
<gene>
    <name evidence="3" type="ORF">ABCQ75_12560</name>
</gene>
<accession>A0ABU9X1N9</accession>
<name>A0ABU9X1N9_9MICC</name>
<protein>
    <submittedName>
        <fullName evidence="3">HNH endonuclease family protein</fullName>
    </submittedName>
</protein>
<dbReference type="PANTHER" id="PTHR24094">
    <property type="entry name" value="SECRETED PROTEIN"/>
    <property type="match status" value="1"/>
</dbReference>
<dbReference type="PANTHER" id="PTHR24094:SF15">
    <property type="entry name" value="AMP-DEPENDENT SYNTHETASE_LIGASE DOMAIN-CONTAINING PROTEIN-RELATED"/>
    <property type="match status" value="1"/>
</dbReference>
<evidence type="ECO:0000256" key="1">
    <source>
        <dbReference type="SAM" id="SignalP"/>
    </source>
</evidence>
<evidence type="ECO:0000313" key="4">
    <source>
        <dbReference type="Proteomes" id="UP001422074"/>
    </source>
</evidence>
<evidence type="ECO:0000313" key="3">
    <source>
        <dbReference type="EMBL" id="MEN2745360.1"/>
    </source>
</evidence>
<organism evidence="3 4">
    <name type="scientific">Sinomonas halotolerans</name>
    <dbReference type="NCBI Taxonomy" id="1644133"/>
    <lineage>
        <taxon>Bacteria</taxon>
        <taxon>Bacillati</taxon>
        <taxon>Actinomycetota</taxon>
        <taxon>Actinomycetes</taxon>
        <taxon>Micrococcales</taxon>
        <taxon>Micrococcaceae</taxon>
        <taxon>Sinomonas</taxon>
    </lineage>
</organism>
<feature type="domain" description="GmrSD restriction endonucleases C-terminal" evidence="2">
    <location>
        <begin position="103"/>
        <end position="202"/>
    </location>
</feature>
<evidence type="ECO:0000259" key="2">
    <source>
        <dbReference type="Pfam" id="PF07510"/>
    </source>
</evidence>
<feature type="chain" id="PRO_5045766936" evidence="1">
    <location>
        <begin position="26"/>
        <end position="216"/>
    </location>
</feature>
<dbReference type="GO" id="GO:0004519">
    <property type="term" value="F:endonuclease activity"/>
    <property type="evidence" value="ECO:0007669"/>
    <property type="project" value="UniProtKB-KW"/>
</dbReference>
<keyword evidence="3" id="KW-0255">Endonuclease</keyword>
<proteinExistence type="predicted"/>
<keyword evidence="4" id="KW-1185">Reference proteome</keyword>
<dbReference type="Pfam" id="PF07510">
    <property type="entry name" value="GmrSD_C"/>
    <property type="match status" value="1"/>
</dbReference>
<comment type="caution">
    <text evidence="3">The sequence shown here is derived from an EMBL/GenBank/DDBJ whole genome shotgun (WGS) entry which is preliminary data.</text>
</comment>
<dbReference type="InterPro" id="IPR011089">
    <property type="entry name" value="GmrSD_C"/>
</dbReference>
<keyword evidence="3" id="KW-0378">Hydrolase</keyword>
<keyword evidence="1" id="KW-0732">Signal</keyword>
<dbReference type="Proteomes" id="UP001422074">
    <property type="component" value="Unassembled WGS sequence"/>
</dbReference>